<evidence type="ECO:0000313" key="4">
    <source>
        <dbReference type="EMBL" id="MEN7547340.1"/>
    </source>
</evidence>
<sequence>MRTKDASKEQAIREEALEMIVQEGFKGLSMQKLAKKANVSPATIYLYFENRQDLLNQLFMGVQQKVIEASLVGFDPEMPFEEGMKVLWLNRFRYFKEHPAEFFFLEQFVNSPLLSCVNNWDKKKNLVNPLQKFAENAVARNEIEELPFELYWPIGFSPLYQLIKYELHPVLYLGKHFEISEEKLLKALQIVLKGMKKG</sequence>
<dbReference type="EMBL" id="JBDKWZ010000002">
    <property type="protein sequence ID" value="MEN7547340.1"/>
    <property type="molecule type" value="Genomic_DNA"/>
</dbReference>
<evidence type="ECO:0000256" key="1">
    <source>
        <dbReference type="ARBA" id="ARBA00023125"/>
    </source>
</evidence>
<evidence type="ECO:0000259" key="3">
    <source>
        <dbReference type="PROSITE" id="PS50977"/>
    </source>
</evidence>
<dbReference type="Pfam" id="PF22604">
    <property type="entry name" value="TetR_HI_0893_C"/>
    <property type="match status" value="1"/>
</dbReference>
<dbReference type="Proteomes" id="UP001403385">
    <property type="component" value="Unassembled WGS sequence"/>
</dbReference>
<protein>
    <submittedName>
        <fullName evidence="4">TetR/AcrR family transcriptional regulator</fullName>
    </submittedName>
</protein>
<dbReference type="PANTHER" id="PTHR43479">
    <property type="entry name" value="ACREF/ENVCD OPERON REPRESSOR-RELATED"/>
    <property type="match status" value="1"/>
</dbReference>
<dbReference type="PRINTS" id="PR00455">
    <property type="entry name" value="HTHTETR"/>
</dbReference>
<dbReference type="InterPro" id="IPR009057">
    <property type="entry name" value="Homeodomain-like_sf"/>
</dbReference>
<dbReference type="Pfam" id="PF00440">
    <property type="entry name" value="TetR_N"/>
    <property type="match status" value="1"/>
</dbReference>
<feature type="DNA-binding region" description="H-T-H motif" evidence="2">
    <location>
        <begin position="29"/>
        <end position="48"/>
    </location>
</feature>
<dbReference type="InterPro" id="IPR054422">
    <property type="entry name" value="TetR-like_HI_0893_C"/>
</dbReference>
<organism evidence="4 5">
    <name type="scientific">Rapidithrix thailandica</name>
    <dbReference type="NCBI Taxonomy" id="413964"/>
    <lineage>
        <taxon>Bacteria</taxon>
        <taxon>Pseudomonadati</taxon>
        <taxon>Bacteroidota</taxon>
        <taxon>Cytophagia</taxon>
        <taxon>Cytophagales</taxon>
        <taxon>Flammeovirgaceae</taxon>
        <taxon>Rapidithrix</taxon>
    </lineage>
</organism>
<dbReference type="SUPFAM" id="SSF46689">
    <property type="entry name" value="Homeodomain-like"/>
    <property type="match status" value="1"/>
</dbReference>
<keyword evidence="1 2" id="KW-0238">DNA-binding</keyword>
<accession>A0AAW9S6L7</accession>
<dbReference type="InterPro" id="IPR001647">
    <property type="entry name" value="HTH_TetR"/>
</dbReference>
<proteinExistence type="predicted"/>
<dbReference type="RefSeq" id="WP_346820124.1">
    <property type="nucleotide sequence ID" value="NZ_JBDKWZ010000002.1"/>
</dbReference>
<keyword evidence="5" id="KW-1185">Reference proteome</keyword>
<dbReference type="Gene3D" id="1.10.357.10">
    <property type="entry name" value="Tetracycline Repressor, domain 2"/>
    <property type="match status" value="1"/>
</dbReference>
<dbReference type="AlphaFoldDB" id="A0AAW9S6L7"/>
<evidence type="ECO:0000256" key="2">
    <source>
        <dbReference type="PROSITE-ProRule" id="PRU00335"/>
    </source>
</evidence>
<name>A0AAW9S6L7_9BACT</name>
<dbReference type="PROSITE" id="PS50977">
    <property type="entry name" value="HTH_TETR_2"/>
    <property type="match status" value="1"/>
</dbReference>
<reference evidence="4 5" key="1">
    <citation type="submission" date="2024-04" db="EMBL/GenBank/DDBJ databases">
        <title>Novel genus in family Flammeovirgaceae.</title>
        <authorList>
            <person name="Nguyen T.H."/>
            <person name="Vuong T.Q."/>
            <person name="Le H."/>
            <person name="Kim S.-G."/>
        </authorList>
    </citation>
    <scope>NUCLEOTIDE SEQUENCE [LARGE SCALE GENOMIC DNA]</scope>
    <source>
        <strain evidence="4 5">JCM 23209</strain>
    </source>
</reference>
<gene>
    <name evidence="4" type="ORF">AAG747_05440</name>
</gene>
<feature type="domain" description="HTH tetR-type" evidence="3">
    <location>
        <begin position="6"/>
        <end position="66"/>
    </location>
</feature>
<evidence type="ECO:0000313" key="5">
    <source>
        <dbReference type="Proteomes" id="UP001403385"/>
    </source>
</evidence>
<comment type="caution">
    <text evidence="4">The sequence shown here is derived from an EMBL/GenBank/DDBJ whole genome shotgun (WGS) entry which is preliminary data.</text>
</comment>
<dbReference type="GO" id="GO:0003677">
    <property type="term" value="F:DNA binding"/>
    <property type="evidence" value="ECO:0007669"/>
    <property type="project" value="UniProtKB-UniRule"/>
</dbReference>
<dbReference type="PANTHER" id="PTHR43479:SF11">
    <property type="entry name" value="ACREF_ENVCD OPERON REPRESSOR-RELATED"/>
    <property type="match status" value="1"/>
</dbReference>
<dbReference type="InterPro" id="IPR050624">
    <property type="entry name" value="HTH-type_Tx_Regulator"/>
</dbReference>